<dbReference type="SUPFAM" id="SSF56176">
    <property type="entry name" value="FAD-binding/transporter-associated domain-like"/>
    <property type="match status" value="1"/>
</dbReference>
<keyword evidence="7" id="KW-1185">Reference proteome</keyword>
<dbReference type="InterPro" id="IPR051312">
    <property type="entry name" value="Diverse_Substr_Oxidored"/>
</dbReference>
<proteinExistence type="predicted"/>
<comment type="caution">
    <text evidence="6">The sequence shown here is derived from an EMBL/GenBank/DDBJ whole genome shotgun (WGS) entry which is preliminary data.</text>
</comment>
<evidence type="ECO:0000256" key="2">
    <source>
        <dbReference type="ARBA" id="ARBA00022827"/>
    </source>
</evidence>
<dbReference type="InterPro" id="IPR036318">
    <property type="entry name" value="FAD-bd_PCMH-like_sf"/>
</dbReference>
<dbReference type="PANTHER" id="PTHR42659">
    <property type="entry name" value="XANTHINE DEHYDROGENASE SUBUNIT C-RELATED"/>
    <property type="match status" value="1"/>
</dbReference>
<evidence type="ECO:0000256" key="1">
    <source>
        <dbReference type="ARBA" id="ARBA00022630"/>
    </source>
</evidence>
<sequence length="293" mass="31095">MDFLRPASWREALEIRAARPAATVLAGGTDVLVGLNFGHDRPEALLDLTATGAEQEWSESDGVLRIGALLPYARLVDELGDRLPGLATAARTVGSPQIRNRGTLGGNLGSASPAGDGHPPLLASDARVEVASVRGTRTLPVAEFFTGPKRNALAADELIAAVHVPTASGPQQFAKVGTRNAMVIAVCAFAIALHPQRRRIGTGVGSAGPVPFRATAAEDFLAAELTASDRWERPRELPDLVVRRFGELVAAAAHPVDDVRGTAGYRRHALGVLARRTVLRVWDEHRNGRRSCA</sequence>
<reference evidence="7" key="1">
    <citation type="journal article" date="2019" name="Int. J. Syst. Evol. Microbiol.">
        <title>The Global Catalogue of Microorganisms (GCM) 10K type strain sequencing project: providing services to taxonomists for standard genome sequencing and annotation.</title>
        <authorList>
            <consortium name="The Broad Institute Genomics Platform"/>
            <consortium name="The Broad Institute Genome Sequencing Center for Infectious Disease"/>
            <person name="Wu L."/>
            <person name="Ma J."/>
        </authorList>
    </citation>
    <scope>NUCLEOTIDE SEQUENCE [LARGE SCALE GENOMIC DNA]</scope>
    <source>
        <strain evidence="7">JCM 9687</strain>
    </source>
</reference>
<dbReference type="PANTHER" id="PTHR42659:SF2">
    <property type="entry name" value="XANTHINE DEHYDROGENASE SUBUNIT C-RELATED"/>
    <property type="match status" value="1"/>
</dbReference>
<dbReference type="InterPro" id="IPR016166">
    <property type="entry name" value="FAD-bd_PCMH"/>
</dbReference>
<dbReference type="InterPro" id="IPR002346">
    <property type="entry name" value="Mopterin_DH_FAD-bd"/>
</dbReference>
<dbReference type="EMBL" id="BAAAYK010000038">
    <property type="protein sequence ID" value="GAA3354994.1"/>
    <property type="molecule type" value="Genomic_DNA"/>
</dbReference>
<dbReference type="Gene3D" id="3.30.43.10">
    <property type="entry name" value="Uridine Diphospho-n-acetylenolpyruvylglucosamine Reductase, domain 2"/>
    <property type="match status" value="1"/>
</dbReference>
<accession>A0ABP6RJC8</accession>
<keyword evidence="1" id="KW-0285">Flavoprotein</keyword>
<feature type="domain" description="FAD-binding PCMH-type" evidence="5">
    <location>
        <begin position="1"/>
        <end position="169"/>
    </location>
</feature>
<dbReference type="InterPro" id="IPR005107">
    <property type="entry name" value="CO_DH_flav_C"/>
</dbReference>
<name>A0ABP6RJC8_9PSEU</name>
<evidence type="ECO:0000259" key="5">
    <source>
        <dbReference type="PROSITE" id="PS51387"/>
    </source>
</evidence>
<dbReference type="Gene3D" id="3.30.465.10">
    <property type="match status" value="1"/>
</dbReference>
<feature type="region of interest" description="Disordered" evidence="4">
    <location>
        <begin position="97"/>
        <end position="121"/>
    </location>
</feature>
<gene>
    <name evidence="6" type="ORF">GCM10020366_13300</name>
</gene>
<organism evidence="6 7">
    <name type="scientific">Saccharopolyspora gregorii</name>
    <dbReference type="NCBI Taxonomy" id="33914"/>
    <lineage>
        <taxon>Bacteria</taxon>
        <taxon>Bacillati</taxon>
        <taxon>Actinomycetota</taxon>
        <taxon>Actinomycetes</taxon>
        <taxon>Pseudonocardiales</taxon>
        <taxon>Pseudonocardiaceae</taxon>
        <taxon>Saccharopolyspora</taxon>
    </lineage>
</organism>
<dbReference type="Pfam" id="PF03450">
    <property type="entry name" value="CO_deh_flav_C"/>
    <property type="match status" value="1"/>
</dbReference>
<protein>
    <submittedName>
        <fullName evidence="6">Xanthine dehydrogenase family protein subunit M</fullName>
    </submittedName>
</protein>
<dbReference type="InterPro" id="IPR016169">
    <property type="entry name" value="FAD-bd_PCMH_sub2"/>
</dbReference>
<evidence type="ECO:0000313" key="7">
    <source>
        <dbReference type="Proteomes" id="UP001500483"/>
    </source>
</evidence>
<evidence type="ECO:0000313" key="6">
    <source>
        <dbReference type="EMBL" id="GAA3354994.1"/>
    </source>
</evidence>
<keyword evidence="3" id="KW-0560">Oxidoreductase</keyword>
<dbReference type="Proteomes" id="UP001500483">
    <property type="component" value="Unassembled WGS sequence"/>
</dbReference>
<dbReference type="InterPro" id="IPR036683">
    <property type="entry name" value="CO_DH_flav_C_dom_sf"/>
</dbReference>
<dbReference type="Pfam" id="PF00941">
    <property type="entry name" value="FAD_binding_5"/>
    <property type="match status" value="1"/>
</dbReference>
<evidence type="ECO:0000256" key="3">
    <source>
        <dbReference type="ARBA" id="ARBA00023002"/>
    </source>
</evidence>
<dbReference type="Gene3D" id="3.30.390.50">
    <property type="entry name" value="CO dehydrogenase flavoprotein, C-terminal domain"/>
    <property type="match status" value="1"/>
</dbReference>
<dbReference type="SUPFAM" id="SSF55447">
    <property type="entry name" value="CO dehydrogenase flavoprotein C-terminal domain-like"/>
    <property type="match status" value="1"/>
</dbReference>
<dbReference type="RefSeq" id="WP_258342575.1">
    <property type="nucleotide sequence ID" value="NZ_BAAAYK010000038.1"/>
</dbReference>
<dbReference type="SMART" id="SM01092">
    <property type="entry name" value="CO_deh_flav_C"/>
    <property type="match status" value="1"/>
</dbReference>
<dbReference type="InterPro" id="IPR016167">
    <property type="entry name" value="FAD-bd_PCMH_sub1"/>
</dbReference>
<evidence type="ECO:0000256" key="4">
    <source>
        <dbReference type="SAM" id="MobiDB-lite"/>
    </source>
</evidence>
<keyword evidence="2" id="KW-0274">FAD</keyword>
<dbReference type="PROSITE" id="PS51387">
    <property type="entry name" value="FAD_PCMH"/>
    <property type="match status" value="1"/>
</dbReference>